<organism evidence="1 2">
    <name type="scientific">Tothia fuscella</name>
    <dbReference type="NCBI Taxonomy" id="1048955"/>
    <lineage>
        <taxon>Eukaryota</taxon>
        <taxon>Fungi</taxon>
        <taxon>Dikarya</taxon>
        <taxon>Ascomycota</taxon>
        <taxon>Pezizomycotina</taxon>
        <taxon>Dothideomycetes</taxon>
        <taxon>Pleosporomycetidae</taxon>
        <taxon>Venturiales</taxon>
        <taxon>Cylindrosympodiaceae</taxon>
        <taxon>Tothia</taxon>
    </lineage>
</organism>
<dbReference type="SUPFAM" id="SSF81383">
    <property type="entry name" value="F-box domain"/>
    <property type="match status" value="1"/>
</dbReference>
<proteinExistence type="predicted"/>
<dbReference type="Proteomes" id="UP000800235">
    <property type="component" value="Unassembled WGS sequence"/>
</dbReference>
<accession>A0A9P4TYK6</accession>
<dbReference type="OrthoDB" id="3800738at2759"/>
<evidence type="ECO:0000313" key="2">
    <source>
        <dbReference type="Proteomes" id="UP000800235"/>
    </source>
</evidence>
<keyword evidence="2" id="KW-1185">Reference proteome</keyword>
<sequence>MTKSLADRVFGITELAELIIQFLDHNDLARLQYTNRSFHSAIRTNKAFLRTYYFEPAEGGTVKPIAAPIHANPKRVRWVSTFSQNPIYTPVAGQIASSFAATGQVTSQIEDGEGTAAPQGEASSSSTPLRAVIRSTSLQKARQLLQPPVLNLHLQKHFLKWSYYPINNMIGLEEAIPATEIWRNADASWRSMLLMQPPLAEVLVMDWDGKMYRARCERGVTMGVVVDAIENGEVVDEGEREKIRLGVSVTEETIEEE</sequence>
<name>A0A9P4TYK6_9PEZI</name>
<gene>
    <name evidence="1" type="ORF">EJ08DRAFT_242107</name>
</gene>
<evidence type="ECO:0000313" key="1">
    <source>
        <dbReference type="EMBL" id="KAF2430401.1"/>
    </source>
</evidence>
<protein>
    <recommendedName>
        <fullName evidence="3">F-box domain-containing protein</fullName>
    </recommendedName>
</protein>
<dbReference type="AlphaFoldDB" id="A0A9P4TYK6"/>
<dbReference type="EMBL" id="MU007039">
    <property type="protein sequence ID" value="KAF2430401.1"/>
    <property type="molecule type" value="Genomic_DNA"/>
</dbReference>
<evidence type="ECO:0008006" key="3">
    <source>
        <dbReference type="Google" id="ProtNLM"/>
    </source>
</evidence>
<dbReference type="CDD" id="cd09917">
    <property type="entry name" value="F-box_SF"/>
    <property type="match status" value="1"/>
</dbReference>
<dbReference type="InterPro" id="IPR036047">
    <property type="entry name" value="F-box-like_dom_sf"/>
</dbReference>
<comment type="caution">
    <text evidence="1">The sequence shown here is derived from an EMBL/GenBank/DDBJ whole genome shotgun (WGS) entry which is preliminary data.</text>
</comment>
<reference evidence="1" key="1">
    <citation type="journal article" date="2020" name="Stud. Mycol.">
        <title>101 Dothideomycetes genomes: a test case for predicting lifestyles and emergence of pathogens.</title>
        <authorList>
            <person name="Haridas S."/>
            <person name="Albert R."/>
            <person name="Binder M."/>
            <person name="Bloem J."/>
            <person name="Labutti K."/>
            <person name="Salamov A."/>
            <person name="Andreopoulos B."/>
            <person name="Baker S."/>
            <person name="Barry K."/>
            <person name="Bills G."/>
            <person name="Bluhm B."/>
            <person name="Cannon C."/>
            <person name="Castanera R."/>
            <person name="Culley D."/>
            <person name="Daum C."/>
            <person name="Ezra D."/>
            <person name="Gonzalez J."/>
            <person name="Henrissat B."/>
            <person name="Kuo A."/>
            <person name="Liang C."/>
            <person name="Lipzen A."/>
            <person name="Lutzoni F."/>
            <person name="Magnuson J."/>
            <person name="Mondo S."/>
            <person name="Nolan M."/>
            <person name="Ohm R."/>
            <person name="Pangilinan J."/>
            <person name="Park H.-J."/>
            <person name="Ramirez L."/>
            <person name="Alfaro M."/>
            <person name="Sun H."/>
            <person name="Tritt A."/>
            <person name="Yoshinaga Y."/>
            <person name="Zwiers L.-H."/>
            <person name="Turgeon B."/>
            <person name="Goodwin S."/>
            <person name="Spatafora J."/>
            <person name="Crous P."/>
            <person name="Grigoriev I."/>
        </authorList>
    </citation>
    <scope>NUCLEOTIDE SEQUENCE</scope>
    <source>
        <strain evidence="1">CBS 130266</strain>
    </source>
</reference>